<reference evidence="3" key="1">
    <citation type="submission" date="2016-10" db="EMBL/GenBank/DDBJ databases">
        <authorList>
            <person name="Varghese N."/>
            <person name="Submissions S."/>
        </authorList>
    </citation>
    <scope>NUCLEOTIDE SEQUENCE [LARGE SCALE GENOMIC DNA]</scope>
    <source>
        <strain evidence="3">DSM 45245</strain>
    </source>
</reference>
<accession>A0A1H3M4S5</accession>
<dbReference type="EMBL" id="FNPH01000003">
    <property type="protein sequence ID" value="SDY71576.1"/>
    <property type="molecule type" value="Genomic_DNA"/>
</dbReference>
<dbReference type="Proteomes" id="UP000242415">
    <property type="component" value="Unassembled WGS sequence"/>
</dbReference>
<gene>
    <name evidence="2" type="ORF">SAMN05444365_103228</name>
</gene>
<dbReference type="AlphaFoldDB" id="A0A1H3M4S5"/>
<organism evidence="2 3">
    <name type="scientific">Micromonospora pattaloongensis</name>
    <dbReference type="NCBI Taxonomy" id="405436"/>
    <lineage>
        <taxon>Bacteria</taxon>
        <taxon>Bacillati</taxon>
        <taxon>Actinomycetota</taxon>
        <taxon>Actinomycetes</taxon>
        <taxon>Micromonosporales</taxon>
        <taxon>Micromonosporaceae</taxon>
        <taxon>Micromonospora</taxon>
    </lineage>
</organism>
<evidence type="ECO:0000256" key="1">
    <source>
        <dbReference type="SAM" id="MobiDB-lite"/>
    </source>
</evidence>
<evidence type="ECO:0000313" key="2">
    <source>
        <dbReference type="EMBL" id="SDY71576.1"/>
    </source>
</evidence>
<keyword evidence="3" id="KW-1185">Reference proteome</keyword>
<feature type="region of interest" description="Disordered" evidence="1">
    <location>
        <begin position="1"/>
        <end position="28"/>
    </location>
</feature>
<protein>
    <submittedName>
        <fullName evidence="2">Uncharacterized protein</fullName>
    </submittedName>
</protein>
<proteinExistence type="predicted"/>
<name>A0A1H3M4S5_9ACTN</name>
<evidence type="ECO:0000313" key="3">
    <source>
        <dbReference type="Proteomes" id="UP000242415"/>
    </source>
</evidence>
<sequence length="186" mass="20649">MRSSGFQPEFESDAGRGVGRRPGWRRGARDDSHVRIEADWPTTVAEARQSRIVPLVDLAGPGPTAPETIARLDVGGKGWGWDVALEEFSYHVVFQLRATEPSGMIAVRGWSGALHAVIWDVPDRAWGFNPTLAAPWIFDDQYADRQRLVSRQDAERIARERLGTELPSEQELLRMCLADGQGLNGT</sequence>